<organism evidence="1">
    <name type="scientific">Anguilla anguilla</name>
    <name type="common">European freshwater eel</name>
    <name type="synonym">Muraena anguilla</name>
    <dbReference type="NCBI Taxonomy" id="7936"/>
    <lineage>
        <taxon>Eukaryota</taxon>
        <taxon>Metazoa</taxon>
        <taxon>Chordata</taxon>
        <taxon>Craniata</taxon>
        <taxon>Vertebrata</taxon>
        <taxon>Euteleostomi</taxon>
        <taxon>Actinopterygii</taxon>
        <taxon>Neopterygii</taxon>
        <taxon>Teleostei</taxon>
        <taxon>Anguilliformes</taxon>
        <taxon>Anguillidae</taxon>
        <taxon>Anguilla</taxon>
    </lineage>
</organism>
<protein>
    <submittedName>
        <fullName evidence="1">Uncharacterized protein</fullName>
    </submittedName>
</protein>
<dbReference type="EMBL" id="GBXM01043883">
    <property type="protein sequence ID" value="JAH64694.1"/>
    <property type="molecule type" value="Transcribed_RNA"/>
</dbReference>
<reference evidence="1" key="2">
    <citation type="journal article" date="2015" name="Fish Shellfish Immunol.">
        <title>Early steps in the European eel (Anguilla anguilla)-Vibrio vulnificus interaction in the gills: Role of the RtxA13 toxin.</title>
        <authorList>
            <person name="Callol A."/>
            <person name="Pajuelo D."/>
            <person name="Ebbesson L."/>
            <person name="Teles M."/>
            <person name="MacKenzie S."/>
            <person name="Amaro C."/>
        </authorList>
    </citation>
    <scope>NUCLEOTIDE SEQUENCE</scope>
</reference>
<reference evidence="1" key="1">
    <citation type="submission" date="2014-11" db="EMBL/GenBank/DDBJ databases">
        <authorList>
            <person name="Amaro Gonzalez C."/>
        </authorList>
    </citation>
    <scope>NUCLEOTIDE SEQUENCE</scope>
</reference>
<accession>A0A0E9UFP6</accession>
<name>A0A0E9UFP6_ANGAN</name>
<proteinExistence type="predicted"/>
<sequence length="22" mass="2589">MINRVKSLTQVEEDCSHHTTFI</sequence>
<dbReference type="AlphaFoldDB" id="A0A0E9UFP6"/>
<evidence type="ECO:0000313" key="1">
    <source>
        <dbReference type="EMBL" id="JAH64694.1"/>
    </source>
</evidence>